<dbReference type="Proteomes" id="UP000887565">
    <property type="component" value="Unplaced"/>
</dbReference>
<evidence type="ECO:0000313" key="2">
    <source>
        <dbReference type="WBParaSite" id="nRc.2.0.1.t44550-RA"/>
    </source>
</evidence>
<dbReference type="AlphaFoldDB" id="A0A915L1G1"/>
<name>A0A915L1G1_ROMCU</name>
<organism evidence="1 2">
    <name type="scientific">Romanomermis culicivorax</name>
    <name type="common">Nematode worm</name>
    <dbReference type="NCBI Taxonomy" id="13658"/>
    <lineage>
        <taxon>Eukaryota</taxon>
        <taxon>Metazoa</taxon>
        <taxon>Ecdysozoa</taxon>
        <taxon>Nematoda</taxon>
        <taxon>Enoplea</taxon>
        <taxon>Dorylaimia</taxon>
        <taxon>Mermithida</taxon>
        <taxon>Mermithoidea</taxon>
        <taxon>Mermithidae</taxon>
        <taxon>Romanomermis</taxon>
    </lineage>
</organism>
<proteinExistence type="predicted"/>
<accession>A0A915L1G1</accession>
<reference evidence="2" key="1">
    <citation type="submission" date="2022-11" db="UniProtKB">
        <authorList>
            <consortium name="WormBaseParasite"/>
        </authorList>
    </citation>
    <scope>IDENTIFICATION</scope>
</reference>
<dbReference type="WBParaSite" id="nRc.2.0.1.t44550-RA">
    <property type="protein sequence ID" value="nRc.2.0.1.t44550-RA"/>
    <property type="gene ID" value="nRc.2.0.1.g44550"/>
</dbReference>
<evidence type="ECO:0000313" key="1">
    <source>
        <dbReference type="Proteomes" id="UP000887565"/>
    </source>
</evidence>
<protein>
    <submittedName>
        <fullName evidence="2">Uncharacterized protein</fullName>
    </submittedName>
</protein>
<sequence length="62" mass="7068">MASDSYLADKIVLEDERVLNALWNKFSSKPSKSIVTLNIDGQVLYDDNAWLEDVILANTYNF</sequence>
<keyword evidence="1" id="KW-1185">Reference proteome</keyword>